<gene>
    <name evidence="5" type="ORF">SAMN04488541_1006108</name>
</gene>
<feature type="repeat" description="TPR" evidence="1">
    <location>
        <begin position="204"/>
        <end position="237"/>
    </location>
</feature>
<dbReference type="Gene3D" id="1.25.40.10">
    <property type="entry name" value="Tetratricopeptide repeat domain"/>
    <property type="match status" value="2"/>
</dbReference>
<evidence type="ECO:0000313" key="5">
    <source>
        <dbReference type="EMBL" id="SFE76648.1"/>
    </source>
</evidence>
<dbReference type="InterPro" id="IPR019734">
    <property type="entry name" value="TPR_rpt"/>
</dbReference>
<dbReference type="Pfam" id="PF13424">
    <property type="entry name" value="TPR_12"/>
    <property type="match status" value="1"/>
</dbReference>
<dbReference type="Gene3D" id="3.60.40.10">
    <property type="entry name" value="PPM-type phosphatase domain"/>
    <property type="match status" value="1"/>
</dbReference>
<evidence type="ECO:0000313" key="6">
    <source>
        <dbReference type="Proteomes" id="UP000199513"/>
    </source>
</evidence>
<feature type="domain" description="PPM-type phosphatase" evidence="4">
    <location>
        <begin position="445"/>
        <end position="667"/>
    </location>
</feature>
<evidence type="ECO:0000256" key="1">
    <source>
        <dbReference type="PROSITE-ProRule" id="PRU00339"/>
    </source>
</evidence>
<dbReference type="SUPFAM" id="SSF48452">
    <property type="entry name" value="TPR-like"/>
    <property type="match status" value="2"/>
</dbReference>
<dbReference type="InterPro" id="IPR011990">
    <property type="entry name" value="TPR-like_helical_dom_sf"/>
</dbReference>
<dbReference type="PANTHER" id="PTHR10098">
    <property type="entry name" value="RAPSYN-RELATED"/>
    <property type="match status" value="1"/>
</dbReference>
<dbReference type="InterPro" id="IPR036457">
    <property type="entry name" value="PPM-type-like_dom_sf"/>
</dbReference>
<dbReference type="STRING" id="1003.SAMN04488541_1006108"/>
<dbReference type="Pfam" id="PF13181">
    <property type="entry name" value="TPR_8"/>
    <property type="match status" value="1"/>
</dbReference>
<keyword evidence="6" id="KW-1185">Reference proteome</keyword>
<organism evidence="5 6">
    <name type="scientific">Thermoflexibacter ruber</name>
    <dbReference type="NCBI Taxonomy" id="1003"/>
    <lineage>
        <taxon>Bacteria</taxon>
        <taxon>Pseudomonadati</taxon>
        <taxon>Bacteroidota</taxon>
        <taxon>Cytophagia</taxon>
        <taxon>Cytophagales</taxon>
        <taxon>Thermoflexibacteraceae</taxon>
        <taxon>Thermoflexibacter</taxon>
    </lineage>
</organism>
<dbReference type="PROSITE" id="PS50005">
    <property type="entry name" value="TPR"/>
    <property type="match status" value="3"/>
</dbReference>
<dbReference type="SMART" id="SM00028">
    <property type="entry name" value="TPR"/>
    <property type="match status" value="5"/>
</dbReference>
<evidence type="ECO:0000256" key="2">
    <source>
        <dbReference type="SAM" id="Coils"/>
    </source>
</evidence>
<dbReference type="PANTHER" id="PTHR10098:SF112">
    <property type="entry name" value="SLR0380 PROTEIN"/>
    <property type="match status" value="1"/>
</dbReference>
<feature type="chain" id="PRO_5011486973" evidence="3">
    <location>
        <begin position="26"/>
        <end position="667"/>
    </location>
</feature>
<reference evidence="5 6" key="1">
    <citation type="submission" date="2016-10" db="EMBL/GenBank/DDBJ databases">
        <authorList>
            <person name="de Groot N.N."/>
        </authorList>
    </citation>
    <scope>NUCLEOTIDE SEQUENCE [LARGE SCALE GENOMIC DNA]</scope>
    <source>
        <strain>GEY</strain>
        <strain evidence="6">DSM 9560</strain>
    </source>
</reference>
<name>A0A1I2D807_9BACT</name>
<dbReference type="Proteomes" id="UP000199513">
    <property type="component" value="Unassembled WGS sequence"/>
</dbReference>
<sequence>MHGTAFFMKYILVSLCLFFSFQLFAQNEADSLKVALEKAKTEDKIDILNELSEYFRDRDLDFAVRYAEEAIALGERFGALDKIAIAEINKGVAYRSKGDSKVALEQFLKALVSAEKIGNLPIQADALHKIGVTYLFQKDFYNALKFAEKEEVIWRQLDDKVGLASAVNFHGLIYVNLKNYDLALKKLEESLQIARQTNDKDLIYKPLTNIGDLYYRMGNASKAIDYISQGLKVSEEANNKFGIATSLLNLGKAYMLKKDYATAKESLQKALENSIEIQALPTIRNIYNVLSEVYEKSGEFDKSLFYHKLYKSADDSLINKNVRQSINEMELKYEAKKKEQEMQTIKMEKELLEKEKEVDWLIKIGLSIVTLLALIVTFSYYRQYRLKQAVNLQLIEVNKEIIQKSEEIQVQKETIEQINQNLFSSINYARNIQDALAPESIEIMQSFSGYFIFNQPRDIVSGDFCWFKQMEGHTLVALGDCTGHGVPAALITVLCNSFLQEITENIDSPAAILTLMHQKIVKQLHQEEGQSNDGLELAICKISDDKKQMIYAGAKIPLYLIHNQELKIVKADHLPIGDIHYAMQRTYTEHTIPIEKGDRFYLASDGFQDQFGGEHNKKFLVKNFRNLIQNISREPIEKQSAILLDTLNNWKGNNKQTDDIIVIGIEI</sequence>
<dbReference type="AlphaFoldDB" id="A0A1I2D807"/>
<keyword evidence="3" id="KW-0732">Signal</keyword>
<feature type="repeat" description="TPR" evidence="1">
    <location>
        <begin position="164"/>
        <end position="197"/>
    </location>
</feature>
<evidence type="ECO:0000256" key="3">
    <source>
        <dbReference type="SAM" id="SignalP"/>
    </source>
</evidence>
<dbReference type="EMBL" id="FONY01000006">
    <property type="protein sequence ID" value="SFE76648.1"/>
    <property type="molecule type" value="Genomic_DNA"/>
</dbReference>
<keyword evidence="1" id="KW-0802">TPR repeat</keyword>
<proteinExistence type="predicted"/>
<accession>A0A1I2D807</accession>
<dbReference type="SMART" id="SM00331">
    <property type="entry name" value="PP2C_SIG"/>
    <property type="match status" value="1"/>
</dbReference>
<dbReference type="InterPro" id="IPR001932">
    <property type="entry name" value="PPM-type_phosphatase-like_dom"/>
</dbReference>
<keyword evidence="2" id="KW-0175">Coiled coil</keyword>
<feature type="signal peptide" evidence="3">
    <location>
        <begin position="1"/>
        <end position="25"/>
    </location>
</feature>
<protein>
    <submittedName>
        <fullName evidence="5">Serine phosphatase RsbU, regulator of sigma subunit</fullName>
    </submittedName>
</protein>
<evidence type="ECO:0000259" key="4">
    <source>
        <dbReference type="SMART" id="SM00331"/>
    </source>
</evidence>
<feature type="repeat" description="TPR" evidence="1">
    <location>
        <begin position="244"/>
        <end position="277"/>
    </location>
</feature>
<feature type="coiled-coil region" evidence="2">
    <location>
        <begin position="319"/>
        <end position="357"/>
    </location>
</feature>
<dbReference type="Pfam" id="PF07228">
    <property type="entry name" value="SpoIIE"/>
    <property type="match status" value="1"/>
</dbReference>
<dbReference type="SUPFAM" id="SSF81606">
    <property type="entry name" value="PP2C-like"/>
    <property type="match status" value="1"/>
</dbReference>